<dbReference type="AlphaFoldDB" id="A0A445DGU4"/>
<dbReference type="InterPro" id="IPR008972">
    <property type="entry name" value="Cupredoxin"/>
</dbReference>
<organism evidence="1 2">
    <name type="scientific">Arachis hypogaea</name>
    <name type="common">Peanut</name>
    <dbReference type="NCBI Taxonomy" id="3818"/>
    <lineage>
        <taxon>Eukaryota</taxon>
        <taxon>Viridiplantae</taxon>
        <taxon>Streptophyta</taxon>
        <taxon>Embryophyta</taxon>
        <taxon>Tracheophyta</taxon>
        <taxon>Spermatophyta</taxon>
        <taxon>Magnoliopsida</taxon>
        <taxon>eudicotyledons</taxon>
        <taxon>Gunneridae</taxon>
        <taxon>Pentapetalae</taxon>
        <taxon>rosids</taxon>
        <taxon>fabids</taxon>
        <taxon>Fabales</taxon>
        <taxon>Fabaceae</taxon>
        <taxon>Papilionoideae</taxon>
        <taxon>50 kb inversion clade</taxon>
        <taxon>dalbergioids sensu lato</taxon>
        <taxon>Dalbergieae</taxon>
        <taxon>Pterocarpus clade</taxon>
        <taxon>Arachis</taxon>
    </lineage>
</organism>
<dbReference type="Gene3D" id="2.60.40.420">
    <property type="entry name" value="Cupredoxins - blue copper proteins"/>
    <property type="match status" value="1"/>
</dbReference>
<keyword evidence="2" id="KW-1185">Reference proteome</keyword>
<protein>
    <recommendedName>
        <fullName evidence="3">Phytocyanin domain-containing protein</fullName>
    </recommendedName>
</protein>
<evidence type="ECO:0008006" key="3">
    <source>
        <dbReference type="Google" id="ProtNLM"/>
    </source>
</evidence>
<name>A0A445DGU4_ARAHY</name>
<evidence type="ECO:0000313" key="2">
    <source>
        <dbReference type="Proteomes" id="UP000289738"/>
    </source>
</evidence>
<dbReference type="PANTHER" id="PTHR34052">
    <property type="entry name" value="GLYCINE-RICH PROTEIN-LIKE"/>
    <property type="match status" value="1"/>
</dbReference>
<dbReference type="Proteomes" id="UP000289738">
    <property type="component" value="Chromosome A04"/>
</dbReference>
<evidence type="ECO:0000313" key="1">
    <source>
        <dbReference type="EMBL" id="RYR62427.1"/>
    </source>
</evidence>
<comment type="caution">
    <text evidence="1">The sequence shown here is derived from an EMBL/GenBank/DDBJ whole genome shotgun (WGS) entry which is preliminary data.</text>
</comment>
<gene>
    <name evidence="1" type="ORF">Ahy_A04g019990</name>
</gene>
<dbReference type="STRING" id="3818.A0A445DGU4"/>
<dbReference type="SUPFAM" id="SSF49503">
    <property type="entry name" value="Cupredoxins"/>
    <property type="match status" value="1"/>
</dbReference>
<dbReference type="EMBL" id="SDMP01000004">
    <property type="protein sequence ID" value="RYR62427.1"/>
    <property type="molecule type" value="Genomic_DNA"/>
</dbReference>
<dbReference type="PANTHER" id="PTHR34052:SF1">
    <property type="entry name" value="OS06G0216700 PROTEIN"/>
    <property type="match status" value="1"/>
</dbReference>
<proteinExistence type="predicted"/>
<reference evidence="1 2" key="1">
    <citation type="submission" date="2019-01" db="EMBL/GenBank/DDBJ databases">
        <title>Sequencing of cultivated peanut Arachis hypogaea provides insights into genome evolution and oil improvement.</title>
        <authorList>
            <person name="Chen X."/>
        </authorList>
    </citation>
    <scope>NUCLEOTIDE SEQUENCE [LARGE SCALE GENOMIC DNA]</scope>
    <source>
        <strain evidence="2">cv. Fuhuasheng</strain>
        <tissue evidence="1">Leaves</tissue>
    </source>
</reference>
<accession>A0A445DGU4</accession>
<sequence>MSSYHMALNPIHNHLTDVSGLSSHSSYPSSYPSLWNPPPNHNSNSSLSFRHLTIRLFFHLLLVISKQSWLWVWVDAVFKYEAPNTTNPFQHIVYLFSNLWSFIKCDIKKAKRVAKATQGGGEGFKLVLNKWQPYYFACGEKNCFHCNNDLMKFVVFPMIRWSFP</sequence>